<dbReference type="NCBIfam" id="NF005107">
    <property type="entry name" value="PRK06545.1-5"/>
    <property type="match status" value="1"/>
</dbReference>
<dbReference type="InterPro" id="IPR003099">
    <property type="entry name" value="Prephen_DH"/>
</dbReference>
<name>A0A160ILQ9_9BACL</name>
<keyword evidence="7" id="KW-0560">Oxidoreductase</keyword>
<evidence type="ECO:0000256" key="9">
    <source>
        <dbReference type="ARBA" id="ARBA00023141"/>
    </source>
</evidence>
<evidence type="ECO:0000313" key="13">
    <source>
        <dbReference type="EMBL" id="ANC77061.1"/>
    </source>
</evidence>
<evidence type="ECO:0000256" key="5">
    <source>
        <dbReference type="ARBA" id="ARBA00022498"/>
    </source>
</evidence>
<gene>
    <name evidence="13" type="ORF">ABE65_009705</name>
</gene>
<dbReference type="SUPFAM" id="SSF55021">
    <property type="entry name" value="ACT-like"/>
    <property type="match status" value="1"/>
</dbReference>
<dbReference type="InterPro" id="IPR050812">
    <property type="entry name" value="Preph/Arog_dehydrog"/>
</dbReference>
<evidence type="ECO:0000313" key="14">
    <source>
        <dbReference type="Proteomes" id="UP000076623"/>
    </source>
</evidence>
<comment type="pathway">
    <text evidence="1">Amino-acid biosynthesis; L-tyrosine biosynthesis; (4-hydroxyphenyl)pyruvate from prephenate (NAD(+) route): step 1/1.</text>
</comment>
<dbReference type="EMBL" id="CP015378">
    <property type="protein sequence ID" value="ANC77061.1"/>
    <property type="molecule type" value="Genomic_DNA"/>
</dbReference>
<evidence type="ECO:0000256" key="4">
    <source>
        <dbReference type="ARBA" id="ARBA00016891"/>
    </source>
</evidence>
<dbReference type="GO" id="GO:0004665">
    <property type="term" value="F:prephenate dehydrogenase (NADP+) activity"/>
    <property type="evidence" value="ECO:0007669"/>
    <property type="project" value="InterPro"/>
</dbReference>
<dbReference type="InterPro" id="IPR008927">
    <property type="entry name" value="6-PGluconate_DH-like_C_sf"/>
</dbReference>
<keyword evidence="6" id="KW-0028">Amino-acid biosynthesis</keyword>
<feature type="domain" description="ACT" evidence="12">
    <location>
        <begin position="295"/>
        <end position="365"/>
    </location>
</feature>
<dbReference type="CDD" id="cd04909">
    <property type="entry name" value="ACT_PDH-BS"/>
    <property type="match status" value="1"/>
</dbReference>
<dbReference type="PANTHER" id="PTHR21363">
    <property type="entry name" value="PREPHENATE DEHYDROGENASE"/>
    <property type="match status" value="1"/>
</dbReference>
<dbReference type="InterPro" id="IPR002912">
    <property type="entry name" value="ACT_dom"/>
</dbReference>
<sequence length="365" mass="40254">MKNVLLIGVGLIGGSIALSIKQEHEATIYGYDVYAQNSRTAAEIGVIDEAVTDFIKMAQVADLIIIATPVEATLQVMEKLVSISPIIKALVMDVGSTKKSIMNKAEKMAASGIRFIGGHPMAGSHKTGVESAKVHLLENAFYFLTPNSITTDTDIDEAKTWLKGTRAKFLVTDPDEHDFLTGIVSHFPHLVASSLVRIAQHHAKEKPLIQQLAAGGFRDITRIASSSPKMWSDIVSQNKSHLLTLLHEWKKEMDTVIEFVENGDESELYEYFDGAKSFRDSLPVRSKGAIHPFSDLYVDILDKVGALSHITALLAQSEISIINLSILEVREGLNGVLRLSFQDDNDRDQAQEILQKENYLTQITL</sequence>
<dbReference type="FunFam" id="3.40.50.720:FF:000208">
    <property type="entry name" value="Prephenate dehydrogenase"/>
    <property type="match status" value="1"/>
</dbReference>
<dbReference type="GO" id="GO:0070403">
    <property type="term" value="F:NAD+ binding"/>
    <property type="evidence" value="ECO:0007669"/>
    <property type="project" value="InterPro"/>
</dbReference>
<dbReference type="EC" id="1.3.1.12" evidence="3"/>
<dbReference type="PANTHER" id="PTHR21363:SF0">
    <property type="entry name" value="PREPHENATE DEHYDROGENASE [NADP(+)]"/>
    <property type="match status" value="1"/>
</dbReference>
<organism evidence="13 14">
    <name type="scientific">Fictibacillus phosphorivorans</name>
    <dbReference type="NCBI Taxonomy" id="1221500"/>
    <lineage>
        <taxon>Bacteria</taxon>
        <taxon>Bacillati</taxon>
        <taxon>Bacillota</taxon>
        <taxon>Bacilli</taxon>
        <taxon>Bacillales</taxon>
        <taxon>Fictibacillaceae</taxon>
        <taxon>Fictibacillus</taxon>
    </lineage>
</organism>
<evidence type="ECO:0000256" key="6">
    <source>
        <dbReference type="ARBA" id="ARBA00022605"/>
    </source>
</evidence>
<dbReference type="SUPFAM" id="SSF48179">
    <property type="entry name" value="6-phosphogluconate dehydrogenase C-terminal domain-like"/>
    <property type="match status" value="1"/>
</dbReference>
<evidence type="ECO:0000256" key="8">
    <source>
        <dbReference type="ARBA" id="ARBA00023027"/>
    </source>
</evidence>
<dbReference type="Gene3D" id="3.40.50.720">
    <property type="entry name" value="NAD(P)-binding Rossmann-like Domain"/>
    <property type="match status" value="1"/>
</dbReference>
<evidence type="ECO:0000256" key="1">
    <source>
        <dbReference type="ARBA" id="ARBA00005067"/>
    </source>
</evidence>
<dbReference type="PROSITE" id="PS51176">
    <property type="entry name" value="PDH_ADH"/>
    <property type="match status" value="1"/>
</dbReference>
<dbReference type="Pfam" id="PF22629">
    <property type="entry name" value="ACT_AHAS_ss"/>
    <property type="match status" value="1"/>
</dbReference>
<dbReference type="PROSITE" id="PS51671">
    <property type="entry name" value="ACT"/>
    <property type="match status" value="1"/>
</dbReference>
<reference evidence="13 14" key="1">
    <citation type="submission" date="2016-04" db="EMBL/GenBank/DDBJ databases">
        <title>Complete genome sequence of Fictibacillus phosphorivorans G25-29, a strain toxic to nematodes.</title>
        <authorList>
            <person name="Zheng Z."/>
        </authorList>
    </citation>
    <scope>NUCLEOTIDE SEQUENCE [LARGE SCALE GENOMIC DNA]</scope>
    <source>
        <strain evidence="13 14">G25-29</strain>
    </source>
</reference>
<dbReference type="UniPathway" id="UPA00122">
    <property type="reaction ID" value="UER00961"/>
</dbReference>
<dbReference type="RefSeq" id="WP_066394121.1">
    <property type="nucleotide sequence ID" value="NZ_CP015378.1"/>
</dbReference>
<dbReference type="SUPFAM" id="SSF51735">
    <property type="entry name" value="NAD(P)-binding Rossmann-fold domains"/>
    <property type="match status" value="1"/>
</dbReference>
<keyword evidence="9" id="KW-0057">Aromatic amino acid biosynthesis</keyword>
<evidence type="ECO:0000259" key="11">
    <source>
        <dbReference type="PROSITE" id="PS51176"/>
    </source>
</evidence>
<dbReference type="InterPro" id="IPR036291">
    <property type="entry name" value="NAD(P)-bd_dom_sf"/>
</dbReference>
<evidence type="ECO:0000256" key="3">
    <source>
        <dbReference type="ARBA" id="ARBA00012068"/>
    </source>
</evidence>
<keyword evidence="14" id="KW-1185">Reference proteome</keyword>
<dbReference type="Pfam" id="PF02153">
    <property type="entry name" value="PDH_N"/>
    <property type="match status" value="1"/>
</dbReference>
<comment type="catalytic activity">
    <reaction evidence="10">
        <text>prephenate + NAD(+) = 3-(4-hydroxyphenyl)pyruvate + CO2 + NADH</text>
        <dbReference type="Rhea" id="RHEA:13869"/>
        <dbReference type="ChEBI" id="CHEBI:16526"/>
        <dbReference type="ChEBI" id="CHEBI:29934"/>
        <dbReference type="ChEBI" id="CHEBI:36242"/>
        <dbReference type="ChEBI" id="CHEBI:57540"/>
        <dbReference type="ChEBI" id="CHEBI:57945"/>
        <dbReference type="EC" id="1.3.1.12"/>
    </reaction>
</comment>
<keyword evidence="5" id="KW-0827">Tyrosine biosynthesis</keyword>
<keyword evidence="8" id="KW-0520">NAD</keyword>
<dbReference type="InterPro" id="IPR045865">
    <property type="entry name" value="ACT-like_dom_sf"/>
</dbReference>
<protein>
    <recommendedName>
        <fullName evidence="4">Prephenate dehydrogenase</fullName>
        <ecNumber evidence="3">1.3.1.12</ecNumber>
    </recommendedName>
</protein>
<evidence type="ECO:0000259" key="12">
    <source>
        <dbReference type="PROSITE" id="PS51671"/>
    </source>
</evidence>
<dbReference type="STRING" id="1221500.ABE65_009705"/>
<accession>A0A160ILQ9</accession>
<evidence type="ECO:0000256" key="2">
    <source>
        <dbReference type="ARBA" id="ARBA00007964"/>
    </source>
</evidence>
<dbReference type="InterPro" id="IPR046826">
    <property type="entry name" value="PDH_N"/>
</dbReference>
<dbReference type="InterPro" id="IPR046825">
    <property type="entry name" value="PDH_C"/>
</dbReference>
<dbReference type="FunFam" id="1.10.3660.10:FF:000003">
    <property type="entry name" value="Prephenate dehydrogenase"/>
    <property type="match status" value="1"/>
</dbReference>
<dbReference type="GO" id="GO:0008977">
    <property type="term" value="F:prephenate dehydrogenase (NAD+) activity"/>
    <property type="evidence" value="ECO:0007669"/>
    <property type="project" value="UniProtKB-EC"/>
</dbReference>
<evidence type="ECO:0000256" key="7">
    <source>
        <dbReference type="ARBA" id="ARBA00023002"/>
    </source>
</evidence>
<comment type="similarity">
    <text evidence="2">Belongs to the prephenate/arogenate dehydrogenase family.</text>
</comment>
<dbReference type="Pfam" id="PF20463">
    <property type="entry name" value="PDH_C"/>
    <property type="match status" value="1"/>
</dbReference>
<evidence type="ECO:0000256" key="10">
    <source>
        <dbReference type="ARBA" id="ARBA00049260"/>
    </source>
</evidence>
<dbReference type="Proteomes" id="UP000076623">
    <property type="component" value="Chromosome"/>
</dbReference>
<dbReference type="KEGG" id="fpn:ABE65_009705"/>
<dbReference type="Gene3D" id="1.10.3660.10">
    <property type="entry name" value="6-phosphogluconate dehydrogenase C-terminal like domain"/>
    <property type="match status" value="1"/>
</dbReference>
<dbReference type="GO" id="GO:0006571">
    <property type="term" value="P:tyrosine biosynthetic process"/>
    <property type="evidence" value="ECO:0007669"/>
    <property type="project" value="UniProtKB-UniPathway"/>
</dbReference>
<dbReference type="AlphaFoldDB" id="A0A160ILQ9"/>
<dbReference type="Gene3D" id="3.30.2130.10">
    <property type="entry name" value="VC0802-like"/>
    <property type="match status" value="1"/>
</dbReference>
<feature type="domain" description="Prephenate/arogenate dehydrogenase" evidence="11">
    <location>
        <begin position="2"/>
        <end position="290"/>
    </location>
</feature>
<dbReference type="InterPro" id="IPR054480">
    <property type="entry name" value="AHAS_small-like_ACT"/>
</dbReference>
<proteinExistence type="inferred from homology"/>